<evidence type="ECO:0000313" key="1">
    <source>
        <dbReference type="EMBL" id="KAJ9126476.1"/>
    </source>
</evidence>
<gene>
    <name evidence="1" type="ORF">QFC24_002219</name>
</gene>
<organism evidence="1 2">
    <name type="scientific">Naganishia onofrii</name>
    <dbReference type="NCBI Taxonomy" id="1851511"/>
    <lineage>
        <taxon>Eukaryota</taxon>
        <taxon>Fungi</taxon>
        <taxon>Dikarya</taxon>
        <taxon>Basidiomycota</taxon>
        <taxon>Agaricomycotina</taxon>
        <taxon>Tremellomycetes</taxon>
        <taxon>Filobasidiales</taxon>
        <taxon>Filobasidiaceae</taxon>
        <taxon>Naganishia</taxon>
    </lineage>
</organism>
<keyword evidence="2" id="KW-1185">Reference proteome</keyword>
<dbReference type="Proteomes" id="UP001234202">
    <property type="component" value="Unassembled WGS sequence"/>
</dbReference>
<evidence type="ECO:0000313" key="2">
    <source>
        <dbReference type="Proteomes" id="UP001234202"/>
    </source>
</evidence>
<reference evidence="1" key="1">
    <citation type="submission" date="2023-04" db="EMBL/GenBank/DDBJ databases">
        <title>Draft Genome sequencing of Naganishia species isolated from polar environments using Oxford Nanopore Technology.</title>
        <authorList>
            <person name="Leo P."/>
            <person name="Venkateswaran K."/>
        </authorList>
    </citation>
    <scope>NUCLEOTIDE SEQUENCE</scope>
    <source>
        <strain evidence="1">DBVPG 5303</strain>
    </source>
</reference>
<dbReference type="EMBL" id="JASBWV010000005">
    <property type="protein sequence ID" value="KAJ9126476.1"/>
    <property type="molecule type" value="Genomic_DNA"/>
</dbReference>
<proteinExistence type="predicted"/>
<comment type="caution">
    <text evidence="1">The sequence shown here is derived from an EMBL/GenBank/DDBJ whole genome shotgun (WGS) entry which is preliminary data.</text>
</comment>
<accession>A0ACC2XTY5</accession>
<name>A0ACC2XTY5_9TREE</name>
<sequence length="557" mass="62211">MAYANNDFSDLFNLDDFNTYDKSDDFSSPLISPVKPSAIGRASPPAKTANFLVKLYMALQEEPPSTAIYWSADGKQLVVASPGQLEKDILPRYWKHNKFTSFGRQLNIYGFSRVYPGRQFKDENGNIRDDASVWSHPTLHRESTLEEIMSVKRRAAPKLFRTRKLANGQVVQVRAGSQIEARLNVIRAEKQERYTHKASEPYPTSPYLSSDRSPAIWSPSSAIRINDAPVPGTLPEWGASSFSVQGGEKPMTRLFPDQGGPADLRQSETIGQPQYAGFARDCDEVEMLTMTGNRTLLSPIDIIQAIPHSTPRRASASEAWWMNGDMKPSGIRLQDLQALHEQGMPQMSWTTPSTPTGAIAFRERWNSTASDPTIMTGRHLYQHESHHGVSYTAPVSPLHGTRPLTHNEQDHQQVSVGYPQTPEQDKLQVTLCLSDDQQFKPDYIFSQEQPVVPFSAVATNSEPTFEHVDFLAPATVGAYALSRGEEERLAPVYEDIWPANVMASMTTNKPLPSPSNSPIWSNEVKEPTSLPYVTAYKYTMPNVTHGDYSNNQGELSY</sequence>
<protein>
    <submittedName>
        <fullName evidence="1">Uncharacterized protein</fullName>
    </submittedName>
</protein>